<evidence type="ECO:0000259" key="8">
    <source>
        <dbReference type="Pfam" id="PF02225"/>
    </source>
</evidence>
<sequence length="244" mass="28056">MSELESGQVRSSLFFFLLNVITLWEANFLCFLVNEFALIDRSADCYFTLKAWNAQRAGAAAILVADDRVEPLITMDTPEEADAQSKYVQNISIPSALIRKELGDRIKKELAKGEMVNINLDWREALPHPDERVEYEFWTTSNDECGSKCESQLNFVRDFKGAAQILEQKGYTQFTPHYITWYCPQAFIMSQQCKSQCINHGRYCAPDPEQDFSRGYDGKDVVLQNLRQACFFKLAQEIGKILFR</sequence>
<dbReference type="PANTHER" id="PTHR22702:SF1">
    <property type="entry name" value="PROTEASE-ASSOCIATED DOMAIN-CONTAINING PROTEIN 1"/>
    <property type="match status" value="1"/>
</dbReference>
<keyword evidence="11" id="KW-1185">Reference proteome</keyword>
<evidence type="ECO:0000256" key="1">
    <source>
        <dbReference type="ARBA" id="ARBA00022692"/>
    </source>
</evidence>
<evidence type="ECO:0000259" key="9">
    <source>
        <dbReference type="Pfam" id="PF25011"/>
    </source>
</evidence>
<dbReference type="InterPro" id="IPR003137">
    <property type="entry name" value="PA_domain"/>
</dbReference>
<feature type="domain" description="PA" evidence="8">
    <location>
        <begin position="35"/>
        <end position="106"/>
    </location>
</feature>
<dbReference type="InterPro" id="IPR056858">
    <property type="entry name" value="VSR_TRX"/>
</dbReference>
<feature type="domain" description="Vacuolar sorting receptor thioredoxin-like" evidence="9">
    <location>
        <begin position="133"/>
        <end position="239"/>
    </location>
</feature>
<evidence type="ECO:0000256" key="3">
    <source>
        <dbReference type="ARBA" id="ARBA00022737"/>
    </source>
</evidence>
<proteinExistence type="predicted"/>
<keyword evidence="10" id="KW-0675">Receptor</keyword>
<evidence type="ECO:0000256" key="4">
    <source>
        <dbReference type="ARBA" id="ARBA00022989"/>
    </source>
</evidence>
<dbReference type="GO" id="GO:0012505">
    <property type="term" value="C:endomembrane system"/>
    <property type="evidence" value="ECO:0007669"/>
    <property type="project" value="UniProtKB-SubCell"/>
</dbReference>
<keyword evidence="3" id="KW-0677">Repeat</keyword>
<keyword evidence="5" id="KW-0472">Membrane</keyword>
<keyword evidence="6" id="KW-0325">Glycoprotein</keyword>
<dbReference type="Pfam" id="PF02225">
    <property type="entry name" value="PA"/>
    <property type="match status" value="1"/>
</dbReference>
<dbReference type="Pfam" id="PF25011">
    <property type="entry name" value="VSR_TRX"/>
    <property type="match status" value="1"/>
</dbReference>
<dbReference type="OrthoDB" id="10045365at2759"/>
<dbReference type="PANTHER" id="PTHR22702">
    <property type="entry name" value="PROTEASE-ASSOCIATED DOMAIN-CONTAINING PROTEIN"/>
    <property type="match status" value="1"/>
</dbReference>
<comment type="caution">
    <text evidence="10">The sequence shown here is derived from an EMBL/GenBank/DDBJ whole genome shotgun (WGS) entry which is preliminary data.</text>
</comment>
<evidence type="ECO:0000313" key="10">
    <source>
        <dbReference type="EMBL" id="GER38112.1"/>
    </source>
</evidence>
<accession>A0A5A7PZX2</accession>
<dbReference type="AlphaFoldDB" id="A0A5A7PZX2"/>
<evidence type="ECO:0000256" key="7">
    <source>
        <dbReference type="ARBA" id="ARBA00046288"/>
    </source>
</evidence>
<keyword evidence="2" id="KW-0732">Signal</keyword>
<evidence type="ECO:0000313" key="11">
    <source>
        <dbReference type="Proteomes" id="UP000325081"/>
    </source>
</evidence>
<organism evidence="10 11">
    <name type="scientific">Striga asiatica</name>
    <name type="common">Asiatic witchweed</name>
    <name type="synonym">Buchnera asiatica</name>
    <dbReference type="NCBI Taxonomy" id="4170"/>
    <lineage>
        <taxon>Eukaryota</taxon>
        <taxon>Viridiplantae</taxon>
        <taxon>Streptophyta</taxon>
        <taxon>Embryophyta</taxon>
        <taxon>Tracheophyta</taxon>
        <taxon>Spermatophyta</taxon>
        <taxon>Magnoliopsida</taxon>
        <taxon>eudicotyledons</taxon>
        <taxon>Gunneridae</taxon>
        <taxon>Pentapetalae</taxon>
        <taxon>asterids</taxon>
        <taxon>lamiids</taxon>
        <taxon>Lamiales</taxon>
        <taxon>Orobanchaceae</taxon>
        <taxon>Buchnereae</taxon>
        <taxon>Striga</taxon>
    </lineage>
</organism>
<reference evidence="11" key="1">
    <citation type="journal article" date="2019" name="Curr. Biol.">
        <title>Genome Sequence of Striga asiatica Provides Insight into the Evolution of Plant Parasitism.</title>
        <authorList>
            <person name="Yoshida S."/>
            <person name="Kim S."/>
            <person name="Wafula E.K."/>
            <person name="Tanskanen J."/>
            <person name="Kim Y.M."/>
            <person name="Honaas L."/>
            <person name="Yang Z."/>
            <person name="Spallek T."/>
            <person name="Conn C.E."/>
            <person name="Ichihashi Y."/>
            <person name="Cheong K."/>
            <person name="Cui S."/>
            <person name="Der J.P."/>
            <person name="Gundlach H."/>
            <person name="Jiao Y."/>
            <person name="Hori C."/>
            <person name="Ishida J.K."/>
            <person name="Kasahara H."/>
            <person name="Kiba T."/>
            <person name="Kim M.S."/>
            <person name="Koo N."/>
            <person name="Laohavisit A."/>
            <person name="Lee Y.H."/>
            <person name="Lumba S."/>
            <person name="McCourt P."/>
            <person name="Mortimer J.C."/>
            <person name="Mutuku J.M."/>
            <person name="Nomura T."/>
            <person name="Sasaki-Sekimoto Y."/>
            <person name="Seto Y."/>
            <person name="Wang Y."/>
            <person name="Wakatake T."/>
            <person name="Sakakibara H."/>
            <person name="Demura T."/>
            <person name="Yamaguchi S."/>
            <person name="Yoneyama K."/>
            <person name="Manabe R.I."/>
            <person name="Nelson D.C."/>
            <person name="Schulman A.H."/>
            <person name="Timko M.P."/>
            <person name="dePamphilis C.W."/>
            <person name="Choi D."/>
            <person name="Shirasu K."/>
        </authorList>
    </citation>
    <scope>NUCLEOTIDE SEQUENCE [LARGE SCALE GENOMIC DNA]</scope>
    <source>
        <strain evidence="11">cv. UVA1</strain>
    </source>
</reference>
<evidence type="ECO:0000256" key="5">
    <source>
        <dbReference type="ARBA" id="ARBA00023136"/>
    </source>
</evidence>
<keyword evidence="4" id="KW-1133">Transmembrane helix</keyword>
<protein>
    <submittedName>
        <fullName evidence="10">Vacuolar sorting receptor family protein</fullName>
    </submittedName>
</protein>
<comment type="subcellular location">
    <subcellularLocation>
        <location evidence="7">Endomembrane system</location>
        <topology evidence="7">Single-pass type I membrane protein</topology>
    </subcellularLocation>
</comment>
<name>A0A5A7PZX2_STRAF</name>
<evidence type="ECO:0000256" key="2">
    <source>
        <dbReference type="ARBA" id="ARBA00022729"/>
    </source>
</evidence>
<dbReference type="Proteomes" id="UP000325081">
    <property type="component" value="Unassembled WGS sequence"/>
</dbReference>
<dbReference type="Gene3D" id="3.50.30.30">
    <property type="match status" value="1"/>
</dbReference>
<dbReference type="EMBL" id="BKCP01005461">
    <property type="protein sequence ID" value="GER38112.1"/>
    <property type="molecule type" value="Genomic_DNA"/>
</dbReference>
<gene>
    <name evidence="10" type="ORF">STAS_14570</name>
</gene>
<evidence type="ECO:0000256" key="6">
    <source>
        <dbReference type="ARBA" id="ARBA00023180"/>
    </source>
</evidence>
<keyword evidence="1" id="KW-0812">Transmembrane</keyword>